<organism evidence="4 5">
    <name type="scientific">Prymnesium parvum</name>
    <name type="common">Toxic golden alga</name>
    <dbReference type="NCBI Taxonomy" id="97485"/>
    <lineage>
        <taxon>Eukaryota</taxon>
        <taxon>Haptista</taxon>
        <taxon>Haptophyta</taxon>
        <taxon>Prymnesiophyceae</taxon>
        <taxon>Prymnesiales</taxon>
        <taxon>Prymnesiaceae</taxon>
        <taxon>Prymnesium</taxon>
    </lineage>
</organism>
<feature type="chain" id="PRO_5044321473" evidence="3">
    <location>
        <begin position="20"/>
        <end position="577"/>
    </location>
</feature>
<feature type="transmembrane region" description="Helical" evidence="2">
    <location>
        <begin position="217"/>
        <end position="241"/>
    </location>
</feature>
<sequence length="577" mass="63650">MAVRLAPLLLLPLLGVTDAQLSYADGCDGSGNRTRLFLPSYAFYGPRHNYSARGVLILRFPEACFSPQALLAPPRPDARAPPQVFPLASGQHLCDTSTWGPLRGRVVLLSGALGSQCDESNASVPTILKNISAAGGSSITYWPFPASGYFALRRFAGLVDAQVFDSVTPHTTVGNYHFKLLMSVFGACSVQRQPTFVTLLPEEHTHIDMYEHGGGVVISWFTFVLSYLLLSYVFYVTWLSTHVLRTCRTATHLALGLDALCCLHRSTCCGPFGFAPFSYVFNSSFNVSWVQSSNIYGPLSTVILVFRMGAIMYRHDFSKSQSFAFYLTCFVICATMCAITVWSEVVYAYSPADKDKLAVNRAVFTFNRSFSASLYAVVCVPLLLKLYASAKLMHDNSEQKTAWARLTGFVSSITMKASASHNKLLTFFRRFLITSALHVWFSIWATVVAFTSQQATTGELLGDEANSSADYYHSWIENITTVWFLDFFIIAIETYCFHLSIIARVVVREDPQLKDQFKNTSVRWSISLPARGSAESGYTERGSTERGSVARGSAGRGSAGRASAERGSADPTHWNRA</sequence>
<dbReference type="EMBL" id="JBGBPQ010000032">
    <property type="protein sequence ID" value="KAL1495548.1"/>
    <property type="molecule type" value="Genomic_DNA"/>
</dbReference>
<feature type="transmembrane region" description="Helical" evidence="2">
    <location>
        <begin position="482"/>
        <end position="507"/>
    </location>
</feature>
<accession>A0AB34ICI5</accession>
<keyword evidence="5" id="KW-1185">Reference proteome</keyword>
<feature type="transmembrane region" description="Helical" evidence="2">
    <location>
        <begin position="369"/>
        <end position="388"/>
    </location>
</feature>
<dbReference type="AlphaFoldDB" id="A0AB34ICI5"/>
<comment type="caution">
    <text evidence="4">The sequence shown here is derived from an EMBL/GenBank/DDBJ whole genome shotgun (WGS) entry which is preliminary data.</text>
</comment>
<evidence type="ECO:0000313" key="4">
    <source>
        <dbReference type="EMBL" id="KAL1495548.1"/>
    </source>
</evidence>
<reference evidence="4 5" key="1">
    <citation type="journal article" date="2024" name="Science">
        <title>Giant polyketide synthase enzymes in the biosynthesis of giant marine polyether toxins.</title>
        <authorList>
            <person name="Fallon T.R."/>
            <person name="Shende V.V."/>
            <person name="Wierzbicki I.H."/>
            <person name="Pendleton A.L."/>
            <person name="Watervoot N.F."/>
            <person name="Auber R.P."/>
            <person name="Gonzalez D.J."/>
            <person name="Wisecaver J.H."/>
            <person name="Moore B.S."/>
        </authorList>
    </citation>
    <scope>NUCLEOTIDE SEQUENCE [LARGE SCALE GENOMIC DNA]</scope>
    <source>
        <strain evidence="4 5">12B1</strain>
    </source>
</reference>
<evidence type="ECO:0000256" key="2">
    <source>
        <dbReference type="SAM" id="Phobius"/>
    </source>
</evidence>
<proteinExistence type="predicted"/>
<protein>
    <submittedName>
        <fullName evidence="4">Uncharacterized protein</fullName>
    </submittedName>
</protein>
<keyword evidence="2" id="KW-0472">Membrane</keyword>
<evidence type="ECO:0000256" key="1">
    <source>
        <dbReference type="SAM" id="MobiDB-lite"/>
    </source>
</evidence>
<keyword evidence="3" id="KW-0732">Signal</keyword>
<feature type="transmembrane region" description="Helical" evidence="2">
    <location>
        <begin position="325"/>
        <end position="349"/>
    </location>
</feature>
<gene>
    <name evidence="4" type="ORF">AB1Y20_016911</name>
</gene>
<keyword evidence="2" id="KW-1133">Transmembrane helix</keyword>
<evidence type="ECO:0000313" key="5">
    <source>
        <dbReference type="Proteomes" id="UP001515480"/>
    </source>
</evidence>
<feature type="signal peptide" evidence="3">
    <location>
        <begin position="1"/>
        <end position="19"/>
    </location>
</feature>
<feature type="transmembrane region" description="Helical" evidence="2">
    <location>
        <begin position="253"/>
        <end position="275"/>
    </location>
</feature>
<feature type="transmembrane region" description="Helical" evidence="2">
    <location>
        <begin position="431"/>
        <end position="451"/>
    </location>
</feature>
<feature type="transmembrane region" description="Helical" evidence="2">
    <location>
        <begin position="295"/>
        <end position="313"/>
    </location>
</feature>
<dbReference type="Proteomes" id="UP001515480">
    <property type="component" value="Unassembled WGS sequence"/>
</dbReference>
<name>A0AB34ICI5_PRYPA</name>
<feature type="region of interest" description="Disordered" evidence="1">
    <location>
        <begin position="531"/>
        <end position="577"/>
    </location>
</feature>
<keyword evidence="2" id="KW-0812">Transmembrane</keyword>
<evidence type="ECO:0000256" key="3">
    <source>
        <dbReference type="SAM" id="SignalP"/>
    </source>
</evidence>